<dbReference type="Gene3D" id="3.40.30.10">
    <property type="entry name" value="Glutaredoxin"/>
    <property type="match status" value="1"/>
</dbReference>
<dbReference type="AlphaFoldDB" id="A0A9J6PIX6"/>
<keyword evidence="3" id="KW-1185">Reference proteome</keyword>
<sequence>MSAALPQANLLADETSPYLLQHADNPVHWRAWGPEALAEARRYDKPILLSVGYAACHWCHVMAHESFEDPEIAGVMNELFVNIKVDREERPDIDAIYQAALQMLGEHGGWPLTMFLTPGGEPFFGGTYFPPTARYGRPGFPTILREVHRVFHAEPEKITHNRKALAQALQAMNKIEGEPLSLSLPLLDEIAERLGTHIDRDNGGIGGAPKFPQVSLFDFFWRTALRTGNATLRDGVLLTLDQMALGGIRDHLGGGFARYTVDARWLVPHFEKMLYDNAQLLRLYAHAWAETESPLYRRICREIVAWTRREMMAPDGGFASSLDADSEGEEGRFYVWTAEEIRRVLGEEDFLLFARVFDVTSGGNWEGKTILNRLSCDQLPSTEEEARLDAMRATLHAVREGRIRPGRDDKVLADWNGLMIAALADAGRMMDEPDWIALAEETFAFIVEAMTRDGRLLHSYRQGQARHAATLDDHAFMIEAAVTLYEATADSAYLDWATHWADVLDTHYRDGDGGAYFFTADDAEALIVRTKSCSDASTPSGNGMLAGTLARLHLLTGDSLYRERAEEIAATFAPLVHRNVFPLTALFCSWETIERPAQVTVIGDPDDPDTEKLLAAAHRAAPPSRALQAISPGTALPETHPAADKVEKSGVYICIGPSCSLPVSKEEAIRLDFAQRWKTTNPGRG</sequence>
<reference evidence="2" key="1">
    <citation type="submission" date="2022-06" db="EMBL/GenBank/DDBJ databases">
        <title>Isolation and Genomics of Futiania mangrovii gen. nov., sp. nov., a Rare and Metabolically-versatile member in the Class Alphaproteobacteria.</title>
        <authorList>
            <person name="Liu L."/>
            <person name="Huang W.-C."/>
            <person name="Pan J."/>
            <person name="Li J."/>
            <person name="Huang Y."/>
            <person name="Du H."/>
            <person name="Liu Y."/>
            <person name="Li M."/>
        </authorList>
    </citation>
    <scope>NUCLEOTIDE SEQUENCE</scope>
    <source>
        <strain evidence="2">FT118</strain>
    </source>
</reference>
<evidence type="ECO:0000259" key="1">
    <source>
        <dbReference type="Pfam" id="PF03190"/>
    </source>
</evidence>
<feature type="domain" description="Spermatogenesis-associated protein 20-like TRX" evidence="1">
    <location>
        <begin position="9"/>
        <end position="170"/>
    </location>
</feature>
<proteinExistence type="predicted"/>
<dbReference type="InterPro" id="IPR008928">
    <property type="entry name" value="6-hairpin_glycosidase_sf"/>
</dbReference>
<evidence type="ECO:0000313" key="3">
    <source>
        <dbReference type="Proteomes" id="UP001055804"/>
    </source>
</evidence>
<dbReference type="EMBL" id="JAMZFT010000002">
    <property type="protein sequence ID" value="MCP1336503.1"/>
    <property type="molecule type" value="Genomic_DNA"/>
</dbReference>
<dbReference type="Pfam" id="PF03190">
    <property type="entry name" value="Thioredox_DsbH"/>
    <property type="match status" value="1"/>
</dbReference>
<dbReference type="PANTHER" id="PTHR42899">
    <property type="entry name" value="SPERMATOGENESIS-ASSOCIATED PROTEIN 20"/>
    <property type="match status" value="1"/>
</dbReference>
<gene>
    <name evidence="2" type="ORF">NJQ99_08800</name>
</gene>
<dbReference type="Pfam" id="PF03663">
    <property type="entry name" value="Glyco_hydro_76"/>
    <property type="match status" value="1"/>
</dbReference>
<dbReference type="InterPro" id="IPR036249">
    <property type="entry name" value="Thioredoxin-like_sf"/>
</dbReference>
<dbReference type="PANTHER" id="PTHR42899:SF1">
    <property type="entry name" value="SPERMATOGENESIS-ASSOCIATED PROTEIN 20"/>
    <property type="match status" value="1"/>
</dbReference>
<dbReference type="Gene3D" id="1.50.10.20">
    <property type="match status" value="1"/>
</dbReference>
<name>A0A9J6PIX6_9PROT</name>
<dbReference type="PIRSF" id="PIRSF006402">
    <property type="entry name" value="UCP006402_thioredoxin"/>
    <property type="match status" value="1"/>
</dbReference>
<dbReference type="SUPFAM" id="SSF52833">
    <property type="entry name" value="Thioredoxin-like"/>
    <property type="match status" value="1"/>
</dbReference>
<accession>A0A9J6PIX6</accession>
<dbReference type="CDD" id="cd02955">
    <property type="entry name" value="SSP411"/>
    <property type="match status" value="1"/>
</dbReference>
<dbReference type="InterPro" id="IPR024705">
    <property type="entry name" value="Ssp411"/>
</dbReference>
<dbReference type="Proteomes" id="UP001055804">
    <property type="component" value="Unassembled WGS sequence"/>
</dbReference>
<protein>
    <submittedName>
        <fullName evidence="2">Thioredoxin domain-containing protein</fullName>
    </submittedName>
</protein>
<dbReference type="GO" id="GO:0005975">
    <property type="term" value="P:carbohydrate metabolic process"/>
    <property type="evidence" value="ECO:0007669"/>
    <property type="project" value="InterPro"/>
</dbReference>
<comment type="caution">
    <text evidence="2">The sequence shown here is derived from an EMBL/GenBank/DDBJ whole genome shotgun (WGS) entry which is preliminary data.</text>
</comment>
<dbReference type="InterPro" id="IPR004879">
    <property type="entry name" value="Ssp411-like_TRX"/>
</dbReference>
<dbReference type="SUPFAM" id="SSF48208">
    <property type="entry name" value="Six-hairpin glycosidases"/>
    <property type="match status" value="1"/>
</dbReference>
<organism evidence="2 3">
    <name type="scientific">Futiania mangrovi</name>
    <dbReference type="NCBI Taxonomy" id="2959716"/>
    <lineage>
        <taxon>Bacteria</taxon>
        <taxon>Pseudomonadati</taxon>
        <taxon>Pseudomonadota</taxon>
        <taxon>Alphaproteobacteria</taxon>
        <taxon>Futianiales</taxon>
        <taxon>Futianiaceae</taxon>
        <taxon>Futiania</taxon>
    </lineage>
</organism>
<evidence type="ECO:0000313" key="2">
    <source>
        <dbReference type="EMBL" id="MCP1336503.1"/>
    </source>
</evidence>
<dbReference type="InterPro" id="IPR005198">
    <property type="entry name" value="Glyco_hydro_76"/>
</dbReference>